<protein>
    <recommendedName>
        <fullName evidence="7">C2H2-type domain-containing protein</fullName>
    </recommendedName>
</protein>
<keyword evidence="9" id="KW-1185">Reference proteome</keyword>
<feature type="region of interest" description="Disordered" evidence="6">
    <location>
        <begin position="1038"/>
        <end position="1061"/>
    </location>
</feature>
<reference evidence="8 9" key="1">
    <citation type="journal article" date="2021" name="Environ. Microbiol.">
        <title>Gene family expansions and transcriptome signatures uncover fungal adaptations to wood decay.</title>
        <authorList>
            <person name="Hage H."/>
            <person name="Miyauchi S."/>
            <person name="Viragh M."/>
            <person name="Drula E."/>
            <person name="Min B."/>
            <person name="Chaduli D."/>
            <person name="Navarro D."/>
            <person name="Favel A."/>
            <person name="Norest M."/>
            <person name="Lesage-Meessen L."/>
            <person name="Balint B."/>
            <person name="Merenyi Z."/>
            <person name="de Eugenio L."/>
            <person name="Morin E."/>
            <person name="Martinez A.T."/>
            <person name="Baldrian P."/>
            <person name="Stursova M."/>
            <person name="Martinez M.J."/>
            <person name="Novotny C."/>
            <person name="Magnuson J.K."/>
            <person name="Spatafora J.W."/>
            <person name="Maurice S."/>
            <person name="Pangilinan J."/>
            <person name="Andreopoulos W."/>
            <person name="LaButti K."/>
            <person name="Hundley H."/>
            <person name="Na H."/>
            <person name="Kuo A."/>
            <person name="Barry K."/>
            <person name="Lipzen A."/>
            <person name="Henrissat B."/>
            <person name="Riley R."/>
            <person name="Ahrendt S."/>
            <person name="Nagy L.G."/>
            <person name="Grigoriev I.V."/>
            <person name="Martin F."/>
            <person name="Rosso M.N."/>
        </authorList>
    </citation>
    <scope>NUCLEOTIDE SEQUENCE [LARGE SCALE GENOMIC DNA]</scope>
    <source>
        <strain evidence="8 9">CIRM-BRFM 1785</strain>
    </source>
</reference>
<evidence type="ECO:0000256" key="2">
    <source>
        <dbReference type="ARBA" id="ARBA00022737"/>
    </source>
</evidence>
<dbReference type="SMART" id="SM00355">
    <property type="entry name" value="ZnF_C2H2"/>
    <property type="match status" value="3"/>
</dbReference>
<evidence type="ECO:0000313" key="8">
    <source>
        <dbReference type="EMBL" id="KAH9833796.1"/>
    </source>
</evidence>
<keyword evidence="4" id="KW-0862">Zinc</keyword>
<feature type="compositionally biased region" description="Low complexity" evidence="6">
    <location>
        <begin position="538"/>
        <end position="562"/>
    </location>
</feature>
<evidence type="ECO:0000313" key="9">
    <source>
        <dbReference type="Proteomes" id="UP000814176"/>
    </source>
</evidence>
<evidence type="ECO:0000256" key="1">
    <source>
        <dbReference type="ARBA" id="ARBA00022723"/>
    </source>
</evidence>
<keyword evidence="2" id="KW-0677">Repeat</keyword>
<feature type="region of interest" description="Disordered" evidence="6">
    <location>
        <begin position="291"/>
        <end position="415"/>
    </location>
</feature>
<keyword evidence="3 5" id="KW-0863">Zinc-finger</keyword>
<feature type="region of interest" description="Disordered" evidence="6">
    <location>
        <begin position="1074"/>
        <end position="1152"/>
    </location>
</feature>
<dbReference type="RefSeq" id="XP_047776512.1">
    <property type="nucleotide sequence ID" value="XM_047924412.1"/>
</dbReference>
<name>A0ABQ8KAE7_9APHY</name>
<dbReference type="PROSITE" id="PS50157">
    <property type="entry name" value="ZINC_FINGER_C2H2_2"/>
    <property type="match status" value="1"/>
</dbReference>
<feature type="compositionally biased region" description="Low complexity" evidence="6">
    <location>
        <begin position="15"/>
        <end position="28"/>
    </location>
</feature>
<feature type="compositionally biased region" description="Polar residues" evidence="6">
    <location>
        <begin position="401"/>
        <end position="410"/>
    </location>
</feature>
<evidence type="ECO:0000256" key="5">
    <source>
        <dbReference type="PROSITE-ProRule" id="PRU00042"/>
    </source>
</evidence>
<feature type="region of interest" description="Disordered" evidence="6">
    <location>
        <begin position="728"/>
        <end position="761"/>
    </location>
</feature>
<organism evidence="8 9">
    <name type="scientific">Rhodofomes roseus</name>
    <dbReference type="NCBI Taxonomy" id="34475"/>
    <lineage>
        <taxon>Eukaryota</taxon>
        <taxon>Fungi</taxon>
        <taxon>Dikarya</taxon>
        <taxon>Basidiomycota</taxon>
        <taxon>Agaricomycotina</taxon>
        <taxon>Agaricomycetes</taxon>
        <taxon>Polyporales</taxon>
        <taxon>Rhodofomes</taxon>
    </lineage>
</organism>
<dbReference type="Gene3D" id="3.30.160.60">
    <property type="entry name" value="Classic Zinc Finger"/>
    <property type="match status" value="1"/>
</dbReference>
<evidence type="ECO:0000256" key="3">
    <source>
        <dbReference type="ARBA" id="ARBA00022771"/>
    </source>
</evidence>
<dbReference type="PANTHER" id="PTHR19818">
    <property type="entry name" value="ZINC FINGER PROTEIN ZIC AND GLI"/>
    <property type="match status" value="1"/>
</dbReference>
<dbReference type="InterPro" id="IPR013087">
    <property type="entry name" value="Znf_C2H2_type"/>
</dbReference>
<dbReference type="GeneID" id="72005144"/>
<sequence length="1152" mass="124412">MGASSSRQPLYHPGPSASPAQQPASTSQRATPDEIRRAKVTYGSQAQQQPQPQPQPQPQTQASAAAMVYQKVYDILKELRPEMVDYIIFATLDNLKTKLPNGSVQGQSAFLKVQSQLPPASVEQLTQISNFVIQQLQALEPAIIKAIVMKIKHNILVAAQQAAAQPPQTGAQPVQVQSPAPSVQTGGTPTQSHPTVLAIPPVNDVPTNVPVAQPNQPVPAPQLVVPPPQPAPAAEVVHPEAVRNDSVMQTHEGVQEQPSQDPSITVQFKHYAIPTSPTRRTVFPLRRAQAPVTPPPAVATPNTAQPPSTPDTTGERQKSPWTPVKADKARLARDIMQSLGRPSPRSSSSQVPPSTSSQVPPSSSAPASSAGLPPPPPPPPLPSSSQDLVTEELANKRKRTPSVTDSPSLQKRQRMGMEVEEIATDGALELAVWQQTAQQNDITSTPGSQAGSPYKPHGTDVVNAAIQSQDPTEVVASGVADINAPTALPAHDALNVPNDMFQPEFPSIGEFIGIHLSQLTGDQHVPHAAIPQPQQTESAPQTPGSAASAPPTSRTATPPAGALPEQTSPEGVAQSFEPPPYAAGLATPRAEAGPSTAKTPLFFPSPTSEHDNQEAAEARVFADAFMQNENLDGSPPRIPARLKGKGRVVYSGSEDEEEKHRADDSQSDEGVSGQRKKRVPKSVQQSDSDVEVVDGPTRSAKKGPSKKTVVNNAYVLVPPMPKWAKELRAKEEKRKAGKRRGRKQSTPETVPESVDADELAADDELDETRLQEDRAQQEAVQLSVTRLHESPCLWRGCGAILNSTERLTRHVHWHAEEKEHATTFPCEWTGCNRELGSRQALLHHLVRHASTPMFCIYEGCDKSFTAPKELLKHHRSGRHREVRLKPPATPFAPETLDLIPLPGSIPSYMRIPRRVARHPISRVVHQWLSAKVLESMTSFRFSGRRVHHNAPSRGSRRLADKVAAVEKEGKTPAAKIELLRRIAQDEYNDVAHGRELKAAMRCEDLPSYEFTRTCELGLVLFPPPGMMLRENSVEVKSEPDELDFLRNDNDSTRRRDDTVPQDKATLERHQAVRLGQQGEASHSGAAGSSALVDGTGGKFADGDVGSVGVDGEPHLNASAHVAEESSPLPGWEVLHSASRSKPTDEDAVNALL</sequence>
<gene>
    <name evidence="8" type="ORF">C8Q71DRAFT_772579</name>
</gene>
<evidence type="ECO:0000259" key="7">
    <source>
        <dbReference type="PROSITE" id="PS50157"/>
    </source>
</evidence>
<feature type="region of interest" description="Disordered" evidence="6">
    <location>
        <begin position="1"/>
        <end position="62"/>
    </location>
</feature>
<dbReference type="EMBL" id="JADCUA010000017">
    <property type="protein sequence ID" value="KAH9833796.1"/>
    <property type="molecule type" value="Genomic_DNA"/>
</dbReference>
<dbReference type="PROSITE" id="PS00028">
    <property type="entry name" value="ZINC_FINGER_C2H2_1"/>
    <property type="match status" value="3"/>
</dbReference>
<proteinExistence type="predicted"/>
<dbReference type="Proteomes" id="UP000814176">
    <property type="component" value="Unassembled WGS sequence"/>
</dbReference>
<accession>A0ABQ8KAE7</accession>
<evidence type="ECO:0000256" key="4">
    <source>
        <dbReference type="ARBA" id="ARBA00022833"/>
    </source>
</evidence>
<feature type="compositionally biased region" description="Low complexity" evidence="6">
    <location>
        <begin position="338"/>
        <end position="371"/>
    </location>
</feature>
<feature type="region of interest" description="Disordered" evidence="6">
    <location>
        <begin position="532"/>
        <end position="614"/>
    </location>
</feature>
<feature type="region of interest" description="Disordered" evidence="6">
    <location>
        <begin position="168"/>
        <end position="191"/>
    </location>
</feature>
<feature type="compositionally biased region" description="Low complexity" evidence="6">
    <location>
        <begin position="168"/>
        <end position="177"/>
    </location>
</feature>
<dbReference type="InterPro" id="IPR050329">
    <property type="entry name" value="GLI_C2H2-zinc-finger"/>
</dbReference>
<feature type="compositionally biased region" description="Polar residues" evidence="6">
    <location>
        <begin position="178"/>
        <end position="191"/>
    </location>
</feature>
<keyword evidence="1" id="KW-0479">Metal-binding</keyword>
<feature type="compositionally biased region" description="Low complexity" evidence="6">
    <location>
        <begin position="1075"/>
        <end position="1090"/>
    </location>
</feature>
<dbReference type="PANTHER" id="PTHR19818:SF137">
    <property type="entry name" value="INO80 COMPLEX SUBUNIT 1"/>
    <property type="match status" value="1"/>
</dbReference>
<feature type="region of interest" description="Disordered" evidence="6">
    <location>
        <begin position="630"/>
        <end position="706"/>
    </location>
</feature>
<evidence type="ECO:0000256" key="6">
    <source>
        <dbReference type="SAM" id="MobiDB-lite"/>
    </source>
</evidence>
<feature type="compositionally biased region" description="Pro residues" evidence="6">
    <location>
        <begin position="372"/>
        <end position="382"/>
    </location>
</feature>
<comment type="caution">
    <text evidence="8">The sequence shown here is derived from an EMBL/GenBank/DDBJ whole genome shotgun (WGS) entry which is preliminary data.</text>
</comment>
<feature type="domain" description="C2H2-type" evidence="7">
    <location>
        <begin position="853"/>
        <end position="884"/>
    </location>
</feature>